<dbReference type="Gene3D" id="1.10.1070.20">
    <property type="match status" value="1"/>
</dbReference>
<evidence type="ECO:0000256" key="1">
    <source>
        <dbReference type="ARBA" id="ARBA00010164"/>
    </source>
</evidence>
<dbReference type="EMBL" id="QRJR01000055">
    <property type="protein sequence ID" value="RHH38250.1"/>
    <property type="molecule type" value="Genomic_DNA"/>
</dbReference>
<keyword evidence="3" id="KW-0418">Kinase</keyword>
<reference evidence="5 6" key="1">
    <citation type="submission" date="2018-08" db="EMBL/GenBank/DDBJ databases">
        <title>A genome reference for cultivated species of the human gut microbiota.</title>
        <authorList>
            <person name="Zou Y."/>
            <person name="Xue W."/>
            <person name="Luo G."/>
        </authorList>
    </citation>
    <scope>NUCLEOTIDE SEQUENCE [LARGE SCALE GENOMIC DNA]</scope>
    <source>
        <strain evidence="5 6">AM17-48</strain>
    </source>
</reference>
<sequence length="339" mass="38271">METDTHICPSLLRETGGESGYSPKALKQLFDGENISCELPYKHFDDNIGIDIFNNNSKRISVSGVQIKYSLVADDGILRLTKEGEQGEFILKPVPNNLRNKEFCPANEHLTMQIAAQVYGIPTAPNGLCFFQDGTPAYFVRRFDLSEKGKLQKEDFASLAGLTRKNGGSDYKYDNLAYEEFAGVIDKYSSVPQVDKLRFFELVLFNFVYSNGDAHLKNFSLLEEKKGRFRLSPAYDLLNTHLHINDGIFAMSKGLFTNPESDYFGAASAVTGKTFYYFGLKIGLPERLVNSCLEKYTKVYELTDKLIEHSFLSKELKQQYRLMYKSRIGSYLSVIGGVS</sequence>
<dbReference type="GO" id="GO:0004674">
    <property type="term" value="F:protein serine/threonine kinase activity"/>
    <property type="evidence" value="ECO:0007669"/>
    <property type="project" value="TreeGrafter"/>
</dbReference>
<dbReference type="Pfam" id="PF07804">
    <property type="entry name" value="HipA_C"/>
    <property type="match status" value="1"/>
</dbReference>
<feature type="domain" description="HipA-like C-terminal" evidence="4">
    <location>
        <begin position="60"/>
        <end position="295"/>
    </location>
</feature>
<evidence type="ECO:0000256" key="3">
    <source>
        <dbReference type="ARBA" id="ARBA00022777"/>
    </source>
</evidence>
<dbReference type="RefSeq" id="WP_115483829.1">
    <property type="nucleotide sequence ID" value="NZ_BAABYV010000001.1"/>
</dbReference>
<dbReference type="GO" id="GO:0005829">
    <property type="term" value="C:cytosol"/>
    <property type="evidence" value="ECO:0007669"/>
    <property type="project" value="TreeGrafter"/>
</dbReference>
<comment type="similarity">
    <text evidence="1">Belongs to the HipA Ser/Thr kinase family.</text>
</comment>
<dbReference type="PANTHER" id="PTHR37419">
    <property type="entry name" value="SERINE/THREONINE-PROTEIN KINASE TOXIN HIPA"/>
    <property type="match status" value="1"/>
</dbReference>
<accession>A0A3E5IBC2</accession>
<protein>
    <submittedName>
        <fullName evidence="5">Type II toxin-antitoxin system HipA family toxin</fullName>
    </submittedName>
</protein>
<dbReference type="AlphaFoldDB" id="A0A3E5IBC2"/>
<organism evidence="5 6">
    <name type="scientific">Bacteroides ovatus</name>
    <dbReference type="NCBI Taxonomy" id="28116"/>
    <lineage>
        <taxon>Bacteria</taxon>
        <taxon>Pseudomonadati</taxon>
        <taxon>Bacteroidota</taxon>
        <taxon>Bacteroidia</taxon>
        <taxon>Bacteroidales</taxon>
        <taxon>Bacteroidaceae</taxon>
        <taxon>Bacteroides</taxon>
    </lineage>
</organism>
<evidence type="ECO:0000313" key="5">
    <source>
        <dbReference type="EMBL" id="RHH38250.1"/>
    </source>
</evidence>
<keyword evidence="2" id="KW-0808">Transferase</keyword>
<evidence type="ECO:0000313" key="6">
    <source>
        <dbReference type="Proteomes" id="UP000283329"/>
    </source>
</evidence>
<name>A0A3E5IBC2_BACOV</name>
<dbReference type="InterPro" id="IPR052028">
    <property type="entry name" value="HipA_Ser/Thr_kinase"/>
</dbReference>
<dbReference type="Proteomes" id="UP000283329">
    <property type="component" value="Unassembled WGS sequence"/>
</dbReference>
<dbReference type="PANTHER" id="PTHR37419:SF1">
    <property type="entry name" value="SERINE_THREONINE-PROTEIN KINASE TOXIN HIPA"/>
    <property type="match status" value="1"/>
</dbReference>
<proteinExistence type="inferred from homology"/>
<comment type="caution">
    <text evidence="5">The sequence shown here is derived from an EMBL/GenBank/DDBJ whole genome shotgun (WGS) entry which is preliminary data.</text>
</comment>
<evidence type="ECO:0000256" key="2">
    <source>
        <dbReference type="ARBA" id="ARBA00022679"/>
    </source>
</evidence>
<gene>
    <name evidence="5" type="ORF">DW206_26355</name>
</gene>
<dbReference type="InterPro" id="IPR012893">
    <property type="entry name" value="HipA-like_C"/>
</dbReference>
<evidence type="ECO:0000259" key="4">
    <source>
        <dbReference type="Pfam" id="PF07804"/>
    </source>
</evidence>